<evidence type="ECO:0000256" key="1">
    <source>
        <dbReference type="ARBA" id="ARBA00004651"/>
    </source>
</evidence>
<feature type="transmembrane region" description="Helical" evidence="13">
    <location>
        <begin position="189"/>
        <end position="212"/>
    </location>
</feature>
<keyword evidence="7 13" id="KW-0862">Zinc</keyword>
<comment type="caution">
    <text evidence="14">The sequence shown here is derived from an EMBL/GenBank/DDBJ whole genome shotgun (WGS) entry which is preliminary data.</text>
</comment>
<gene>
    <name evidence="13 14" type="primary">zupT</name>
    <name evidence="14" type="ORF">HMPREF9371_0188</name>
</gene>
<organism evidence="14 15">
    <name type="scientific">Neisseria shayeganii 871</name>
    <dbReference type="NCBI Taxonomy" id="1032488"/>
    <lineage>
        <taxon>Bacteria</taxon>
        <taxon>Pseudomonadati</taxon>
        <taxon>Pseudomonadota</taxon>
        <taxon>Betaproteobacteria</taxon>
        <taxon>Neisseriales</taxon>
        <taxon>Neisseriaceae</taxon>
        <taxon>Neisseria</taxon>
    </lineage>
</organism>
<keyword evidence="6" id="KW-0479">Metal-binding</keyword>
<dbReference type="PATRIC" id="fig|1032488.3.peg.174"/>
<keyword evidence="8 13" id="KW-0864">Zinc transport</keyword>
<feature type="transmembrane region" description="Helical" evidence="13">
    <location>
        <begin position="161"/>
        <end position="182"/>
    </location>
</feature>
<dbReference type="PANTHER" id="PTHR11040">
    <property type="entry name" value="ZINC/IRON TRANSPORTER"/>
    <property type="match status" value="1"/>
</dbReference>
<feature type="transmembrane region" description="Helical" evidence="13">
    <location>
        <begin position="124"/>
        <end position="141"/>
    </location>
</feature>
<keyword evidence="9 13" id="KW-1133">Transmembrane helix</keyword>
<evidence type="ECO:0000256" key="3">
    <source>
        <dbReference type="ARBA" id="ARBA00022448"/>
    </source>
</evidence>
<protein>
    <recommendedName>
        <fullName evidence="13">Zinc transporter ZupT</fullName>
    </recommendedName>
</protein>
<feature type="transmembrane region" description="Helical" evidence="13">
    <location>
        <begin position="81"/>
        <end position="103"/>
    </location>
</feature>
<evidence type="ECO:0000313" key="14">
    <source>
        <dbReference type="EMBL" id="EGY53537.1"/>
    </source>
</evidence>
<keyword evidence="4 13" id="KW-1003">Cell membrane</keyword>
<keyword evidence="15" id="KW-1185">Reference proteome</keyword>
<evidence type="ECO:0000256" key="6">
    <source>
        <dbReference type="ARBA" id="ARBA00022723"/>
    </source>
</evidence>
<comment type="subcellular location">
    <subcellularLocation>
        <location evidence="1 13">Cell membrane</location>
        <topology evidence="1 13">Multi-pass membrane protein</topology>
    </subcellularLocation>
</comment>
<sequence length="273" mass="28362">MVYFMGDFSSVQLATAFGITLAAGLATVLGSIWVFLSRGPNPRLLAFGLAFAGGAMVYVSLTEIFGKSVEAFAEAYGQQSGLAYATLAFLAGLAAVALIDRLIPNPHASLDAGDPAFMQQSRGHVGRVGMMAALAITAHNFPEGLATFFATLENPAVGLPLALAIAVHNIPEGISIAAPVYFATRNRLLTVSLCLLSGLAEPLGALLGYAVLQPYLSPAVFGSVFGMIAGVMVFLALDELLPAAKQYADGHETVYGLTTGMAVIAVSLVLFQF</sequence>
<feature type="transmembrane region" description="Helical" evidence="13">
    <location>
        <begin position="43"/>
        <end position="61"/>
    </location>
</feature>
<dbReference type="Pfam" id="PF02535">
    <property type="entry name" value="Zip"/>
    <property type="match status" value="1"/>
</dbReference>
<feature type="binding site" description="M1 metal binding site" evidence="13">
    <location>
        <position position="172"/>
    </location>
    <ligand>
        <name>Zn(2+)</name>
        <dbReference type="ChEBI" id="CHEBI:29105"/>
    </ligand>
</feature>
<feature type="binding site" description="M2 metal binding site" evidence="13">
    <location>
        <position position="201"/>
    </location>
    <ligand>
        <name>Fe(2+)</name>
        <dbReference type="ChEBI" id="CHEBI:29033"/>
    </ligand>
</feature>
<dbReference type="HOGENOM" id="CLU_015114_1_3_4"/>
<evidence type="ECO:0000256" key="13">
    <source>
        <dbReference type="HAMAP-Rule" id="MF_00548"/>
    </source>
</evidence>
<feature type="binding site" description="M1 metal binding site" evidence="13">
    <location>
        <position position="143"/>
    </location>
    <ligand>
        <name>Zn(2+)</name>
        <dbReference type="ChEBI" id="CHEBI:29105"/>
    </ligand>
</feature>
<comment type="catalytic activity">
    <reaction evidence="13">
        <text>Zn(2+)(in) = Zn(2+)(out)</text>
        <dbReference type="Rhea" id="RHEA:29351"/>
        <dbReference type="ChEBI" id="CHEBI:29105"/>
    </reaction>
</comment>
<keyword evidence="12 13" id="KW-0472">Membrane</keyword>
<evidence type="ECO:0000256" key="11">
    <source>
        <dbReference type="ARBA" id="ARBA00023065"/>
    </source>
</evidence>
<feature type="binding site" description="M1 metal binding site" evidence="13">
    <location>
        <position position="168"/>
    </location>
    <ligand>
        <name>Zn(2+)</name>
        <dbReference type="ChEBI" id="CHEBI:29105"/>
    </ligand>
</feature>
<dbReference type="InterPro" id="IPR023498">
    <property type="entry name" value="Zn_transptr_ZupT"/>
</dbReference>
<dbReference type="Proteomes" id="UP000003019">
    <property type="component" value="Unassembled WGS sequence"/>
</dbReference>
<comment type="function">
    <text evidence="13">Mediates zinc uptake. May also transport other divalent cations.</text>
</comment>
<keyword evidence="5 13" id="KW-0812">Transmembrane</keyword>
<feature type="binding site" description="M2 metal binding site" evidence="13">
    <location>
        <position position="172"/>
    </location>
    <ligand>
        <name>Fe(2+)</name>
        <dbReference type="ChEBI" id="CHEBI:29033"/>
    </ligand>
</feature>
<evidence type="ECO:0000256" key="10">
    <source>
        <dbReference type="ARBA" id="ARBA00023004"/>
    </source>
</evidence>
<dbReference type="GO" id="GO:0005385">
    <property type="term" value="F:zinc ion transmembrane transporter activity"/>
    <property type="evidence" value="ECO:0007669"/>
    <property type="project" value="UniProtKB-UniRule"/>
</dbReference>
<accession>G4CEZ9</accession>
<feature type="binding site" description="M2 metal binding site" evidence="13">
    <location>
        <position position="169"/>
    </location>
    <ligand>
        <name>Fe(2+)</name>
        <dbReference type="ChEBI" id="CHEBI:29033"/>
    </ligand>
</feature>
<name>G4CEZ9_9NEIS</name>
<keyword evidence="3 13" id="KW-0813">Transport</keyword>
<evidence type="ECO:0000256" key="12">
    <source>
        <dbReference type="ARBA" id="ARBA00023136"/>
    </source>
</evidence>
<dbReference type="EMBL" id="AGAY01000007">
    <property type="protein sequence ID" value="EGY53537.1"/>
    <property type="molecule type" value="Genomic_DNA"/>
</dbReference>
<dbReference type="PANTHER" id="PTHR11040:SF205">
    <property type="entry name" value="ZINC TRANSPORTER ZUPT"/>
    <property type="match status" value="1"/>
</dbReference>
<evidence type="ECO:0000256" key="9">
    <source>
        <dbReference type="ARBA" id="ARBA00022989"/>
    </source>
</evidence>
<proteinExistence type="inferred from homology"/>
<reference evidence="14 15" key="1">
    <citation type="submission" date="2011-05" db="EMBL/GenBank/DDBJ databases">
        <authorList>
            <person name="Muzny D."/>
            <person name="Qin X."/>
            <person name="Deng J."/>
            <person name="Jiang H."/>
            <person name="Liu Y."/>
            <person name="Qu J."/>
            <person name="Song X.-Z."/>
            <person name="Zhang L."/>
            <person name="Thornton R."/>
            <person name="Coyle M."/>
            <person name="Francisco L."/>
            <person name="Jackson L."/>
            <person name="Javaid M."/>
            <person name="Korchina V."/>
            <person name="Kovar C."/>
            <person name="Mata R."/>
            <person name="Mathew T."/>
            <person name="Ngo R."/>
            <person name="Nguyen L."/>
            <person name="Nguyen N."/>
            <person name="Okwuonu G."/>
            <person name="Ongeri F."/>
            <person name="Pham C."/>
            <person name="Simmons D."/>
            <person name="Wilczek-Boney K."/>
            <person name="Hale W."/>
            <person name="Jakkamsetti A."/>
            <person name="Pham P."/>
            <person name="Ruth R."/>
            <person name="San Lucas F."/>
            <person name="Warren J."/>
            <person name="Zhang J."/>
            <person name="Zhao Z."/>
            <person name="Zhou C."/>
            <person name="Zhu D."/>
            <person name="Lee S."/>
            <person name="Bess C."/>
            <person name="Blankenburg K."/>
            <person name="Forbes L."/>
            <person name="Fu Q."/>
            <person name="Gubbala S."/>
            <person name="Hirani K."/>
            <person name="Jayaseelan J.C."/>
            <person name="Lara F."/>
            <person name="Munidasa M."/>
            <person name="Palculict T."/>
            <person name="Patil S."/>
            <person name="Pu L.-L."/>
            <person name="Saada N."/>
            <person name="Tang L."/>
            <person name="Weissenberger G."/>
            <person name="Zhu Y."/>
            <person name="Hemphill L."/>
            <person name="Shang Y."/>
            <person name="Youmans B."/>
            <person name="Ayvaz T."/>
            <person name="Ross M."/>
            <person name="Santibanez J."/>
            <person name="Aqrawi P."/>
            <person name="Gross S."/>
            <person name="Joshi V."/>
            <person name="Fowler G."/>
            <person name="Nazareth L."/>
            <person name="Reid J."/>
            <person name="Worley K."/>
            <person name="Petrosino J."/>
            <person name="Highlander S."/>
            <person name="Gibbs R."/>
        </authorList>
    </citation>
    <scope>NUCLEOTIDE SEQUENCE [LARGE SCALE GENOMIC DNA]</scope>
    <source>
        <strain evidence="14 15">871</strain>
    </source>
</reference>
<dbReference type="AlphaFoldDB" id="G4CEZ9"/>
<evidence type="ECO:0000256" key="8">
    <source>
        <dbReference type="ARBA" id="ARBA00022906"/>
    </source>
</evidence>
<feature type="binding site" description="M2 metal binding site" evidence="13">
    <location>
        <position position="143"/>
    </location>
    <ligand>
        <name>Fe(2+)</name>
        <dbReference type="ChEBI" id="CHEBI:29033"/>
    </ligand>
</feature>
<dbReference type="InterPro" id="IPR003689">
    <property type="entry name" value="ZIP"/>
</dbReference>
<comment type="similarity">
    <text evidence="2 13">Belongs to the ZIP transporter (TC 2.A.5) family. ZupT subfamily.</text>
</comment>
<evidence type="ECO:0000313" key="15">
    <source>
        <dbReference type="Proteomes" id="UP000003019"/>
    </source>
</evidence>
<keyword evidence="11 13" id="KW-0406">Ion transport</keyword>
<evidence type="ECO:0000256" key="2">
    <source>
        <dbReference type="ARBA" id="ARBA00009703"/>
    </source>
</evidence>
<dbReference type="GO" id="GO:0046872">
    <property type="term" value="F:metal ion binding"/>
    <property type="evidence" value="ECO:0007669"/>
    <property type="project" value="UniProtKB-KW"/>
</dbReference>
<dbReference type="STRING" id="1032488.HMPREF9371_0188"/>
<feature type="transmembrane region" description="Helical" evidence="13">
    <location>
        <begin position="253"/>
        <end position="271"/>
    </location>
</feature>
<evidence type="ECO:0000256" key="4">
    <source>
        <dbReference type="ARBA" id="ARBA00022475"/>
    </source>
</evidence>
<dbReference type="NCBIfam" id="NF003243">
    <property type="entry name" value="PRK04201.1"/>
    <property type="match status" value="1"/>
</dbReference>
<keyword evidence="10" id="KW-0408">Iron</keyword>
<feature type="binding site" description="M2 metal binding site" evidence="13">
    <location>
        <position position="140"/>
    </location>
    <ligand>
        <name>Fe(2+)</name>
        <dbReference type="ChEBI" id="CHEBI:29033"/>
    </ligand>
</feature>
<feature type="transmembrane region" description="Helical" evidence="13">
    <location>
        <begin position="12"/>
        <end position="36"/>
    </location>
</feature>
<dbReference type="HAMAP" id="MF_00548">
    <property type="entry name" value="ZupT"/>
    <property type="match status" value="1"/>
</dbReference>
<evidence type="ECO:0000256" key="5">
    <source>
        <dbReference type="ARBA" id="ARBA00022692"/>
    </source>
</evidence>
<feature type="transmembrane region" description="Helical" evidence="13">
    <location>
        <begin position="218"/>
        <end position="241"/>
    </location>
</feature>
<evidence type="ECO:0000256" key="7">
    <source>
        <dbReference type="ARBA" id="ARBA00022833"/>
    </source>
</evidence>
<dbReference type="GO" id="GO:0005886">
    <property type="term" value="C:plasma membrane"/>
    <property type="evidence" value="ECO:0007669"/>
    <property type="project" value="UniProtKB-SubCell"/>
</dbReference>